<dbReference type="Gene3D" id="3.40.50.620">
    <property type="entry name" value="HUPs"/>
    <property type="match status" value="1"/>
</dbReference>
<dbReference type="PANTHER" id="PTHR10055:SF1">
    <property type="entry name" value="TRYPTOPHAN--TRNA LIGASE, CYTOPLASMIC"/>
    <property type="match status" value="1"/>
</dbReference>
<name>A0A1C7MFZ1_GRIFR</name>
<evidence type="ECO:0000256" key="1">
    <source>
        <dbReference type="ARBA" id="ARBA00030268"/>
    </source>
</evidence>
<dbReference type="Proteomes" id="UP000092993">
    <property type="component" value="Unassembled WGS sequence"/>
</dbReference>
<dbReference type="OrthoDB" id="10261385at2759"/>
<sequence length="99" mass="11361">MSQNLPTDHNQPAKATFGFNDSDNIGKIHFASIQAAPSFSNSFPQIFRHSVEHSLPDPMRYRPGPYFRLTRDVAQKLKYPKPALLHSKFFPALQAHKRR</sequence>
<dbReference type="GO" id="GO:0004830">
    <property type="term" value="F:tryptophan-tRNA ligase activity"/>
    <property type="evidence" value="ECO:0007669"/>
    <property type="project" value="TreeGrafter"/>
</dbReference>
<gene>
    <name evidence="2" type="ORF">A0H81_04794</name>
</gene>
<protein>
    <recommendedName>
        <fullName evidence="1">Tryptophanyl-tRNA synthetase</fullName>
    </recommendedName>
</protein>
<dbReference type="GO" id="GO:0005737">
    <property type="term" value="C:cytoplasm"/>
    <property type="evidence" value="ECO:0007669"/>
    <property type="project" value="TreeGrafter"/>
</dbReference>
<dbReference type="InterPro" id="IPR014729">
    <property type="entry name" value="Rossmann-like_a/b/a_fold"/>
</dbReference>
<organism evidence="2 3">
    <name type="scientific">Grifola frondosa</name>
    <name type="common">Maitake</name>
    <name type="synonym">Polyporus frondosus</name>
    <dbReference type="NCBI Taxonomy" id="5627"/>
    <lineage>
        <taxon>Eukaryota</taxon>
        <taxon>Fungi</taxon>
        <taxon>Dikarya</taxon>
        <taxon>Basidiomycota</taxon>
        <taxon>Agaricomycotina</taxon>
        <taxon>Agaricomycetes</taxon>
        <taxon>Polyporales</taxon>
        <taxon>Grifolaceae</taxon>
        <taxon>Grifola</taxon>
    </lineage>
</organism>
<dbReference type="GO" id="GO:0006436">
    <property type="term" value="P:tryptophanyl-tRNA aminoacylation"/>
    <property type="evidence" value="ECO:0007669"/>
    <property type="project" value="TreeGrafter"/>
</dbReference>
<dbReference type="AlphaFoldDB" id="A0A1C7MFZ1"/>
<dbReference type="SUPFAM" id="SSF52374">
    <property type="entry name" value="Nucleotidylyl transferase"/>
    <property type="match status" value="1"/>
</dbReference>
<keyword evidence="3" id="KW-1185">Reference proteome</keyword>
<dbReference type="PANTHER" id="PTHR10055">
    <property type="entry name" value="TRYPTOPHANYL-TRNA SYNTHETASE"/>
    <property type="match status" value="1"/>
</dbReference>
<accession>A0A1C7MFZ1</accession>
<dbReference type="STRING" id="5627.A0A1C7MFZ1"/>
<evidence type="ECO:0000313" key="2">
    <source>
        <dbReference type="EMBL" id="OBZ75825.1"/>
    </source>
</evidence>
<reference evidence="2 3" key="1">
    <citation type="submission" date="2016-03" db="EMBL/GenBank/DDBJ databases">
        <title>Whole genome sequencing of Grifola frondosa 9006-11.</title>
        <authorList>
            <person name="Min B."/>
            <person name="Park H."/>
            <person name="Kim J.-G."/>
            <person name="Cho H."/>
            <person name="Oh Y.-L."/>
            <person name="Kong W.-S."/>
            <person name="Choi I.-G."/>
        </authorList>
    </citation>
    <scope>NUCLEOTIDE SEQUENCE [LARGE SCALE GENOMIC DNA]</scope>
    <source>
        <strain evidence="2 3">9006-11</strain>
    </source>
</reference>
<evidence type="ECO:0000313" key="3">
    <source>
        <dbReference type="Proteomes" id="UP000092993"/>
    </source>
</evidence>
<proteinExistence type="predicted"/>
<comment type="caution">
    <text evidence="2">The sequence shown here is derived from an EMBL/GenBank/DDBJ whole genome shotgun (WGS) entry which is preliminary data.</text>
</comment>
<dbReference type="EMBL" id="LUGG01000004">
    <property type="protein sequence ID" value="OBZ75825.1"/>
    <property type="molecule type" value="Genomic_DNA"/>
</dbReference>